<sequence length="121" mass="13770">MEGSSTALEAIQEHRHQASVYPSGHTNIQLADVVFFKIGDTLWERRPQAFSNLYLGVLDHNSLFGHQIVADLFAQMVFHINMDNQSCKDKRLPPHVFFSETRHRHTTGNPNLRIGFILSLG</sequence>
<organism evidence="1 2">
    <name type="scientific">Entomophthora muscae</name>
    <dbReference type="NCBI Taxonomy" id="34485"/>
    <lineage>
        <taxon>Eukaryota</taxon>
        <taxon>Fungi</taxon>
        <taxon>Fungi incertae sedis</taxon>
        <taxon>Zoopagomycota</taxon>
        <taxon>Entomophthoromycotina</taxon>
        <taxon>Entomophthoromycetes</taxon>
        <taxon>Entomophthorales</taxon>
        <taxon>Entomophthoraceae</taxon>
        <taxon>Entomophthora</taxon>
    </lineage>
</organism>
<dbReference type="Proteomes" id="UP001165960">
    <property type="component" value="Unassembled WGS sequence"/>
</dbReference>
<proteinExistence type="predicted"/>
<accession>A0ACC2U4Y4</accession>
<comment type="caution">
    <text evidence="1">The sequence shown here is derived from an EMBL/GenBank/DDBJ whole genome shotgun (WGS) entry which is preliminary data.</text>
</comment>
<evidence type="ECO:0000313" key="1">
    <source>
        <dbReference type="EMBL" id="KAJ9082089.1"/>
    </source>
</evidence>
<gene>
    <name evidence="1" type="ORF">DSO57_1007684</name>
</gene>
<dbReference type="EMBL" id="QTSX02001443">
    <property type="protein sequence ID" value="KAJ9082089.1"/>
    <property type="molecule type" value="Genomic_DNA"/>
</dbReference>
<protein>
    <submittedName>
        <fullName evidence="1">Uncharacterized protein</fullName>
    </submittedName>
</protein>
<keyword evidence="2" id="KW-1185">Reference proteome</keyword>
<reference evidence="1" key="1">
    <citation type="submission" date="2022-04" db="EMBL/GenBank/DDBJ databases">
        <title>Genome of the entomopathogenic fungus Entomophthora muscae.</title>
        <authorList>
            <person name="Elya C."/>
            <person name="Lovett B.R."/>
            <person name="Lee E."/>
            <person name="Macias A.M."/>
            <person name="Hajek A.E."/>
            <person name="De Bivort B.L."/>
            <person name="Kasson M.T."/>
            <person name="De Fine Licht H.H."/>
            <person name="Stajich J.E."/>
        </authorList>
    </citation>
    <scope>NUCLEOTIDE SEQUENCE</scope>
    <source>
        <strain evidence="1">Berkeley</strain>
    </source>
</reference>
<name>A0ACC2U4Y4_9FUNG</name>
<evidence type="ECO:0000313" key="2">
    <source>
        <dbReference type="Proteomes" id="UP001165960"/>
    </source>
</evidence>